<comment type="catalytic activity">
    <reaction evidence="6">
        <text>D-fructose + ATP = D-fructose 6-phosphate + ADP + H(+)</text>
        <dbReference type="Rhea" id="RHEA:16125"/>
        <dbReference type="ChEBI" id="CHEBI:15378"/>
        <dbReference type="ChEBI" id="CHEBI:30616"/>
        <dbReference type="ChEBI" id="CHEBI:37721"/>
        <dbReference type="ChEBI" id="CHEBI:61527"/>
        <dbReference type="ChEBI" id="CHEBI:456216"/>
        <dbReference type="EC" id="2.7.1.4"/>
    </reaction>
</comment>
<evidence type="ECO:0000313" key="7">
    <source>
        <dbReference type="EMBL" id="AIF01049.1"/>
    </source>
</evidence>
<accession>A0A075GBP4</accession>
<dbReference type="Gene3D" id="3.30.420.40">
    <property type="match status" value="2"/>
</dbReference>
<dbReference type="CDD" id="cd24067">
    <property type="entry name" value="ASKHA_NBD_ROK_BsFRK-like"/>
    <property type="match status" value="1"/>
</dbReference>
<dbReference type="EC" id="2.7.1.4" evidence="5"/>
<sequence>MGLLAAVELGGTSCQVATGRARAGKPGAVAERFEIPTGDPQPTLAALAEWLDARGPFAALGIASFGPLRLDPAARDYGRLLAESKPGWRDADVLAPFRSLAQRLALETDVGAAALGEQLARTGRGTLAYVTVGTGIGGGLAIDGRVHHGQLHPEMGHLRVPHDGSFAGICAAHGDCWEGLASGPALAARSGTLPEALPHDDPAWATEAELLAHGLLAITAVAMPDTIVLGGGVMQRVGLREAVAQRLTELDGGFAPLPEVVAPALGKDSALAGTLALAGRVLEA</sequence>
<dbReference type="EMBL" id="KF900610">
    <property type="protein sequence ID" value="AIF01049.1"/>
    <property type="molecule type" value="Genomic_DNA"/>
</dbReference>
<evidence type="ECO:0000256" key="5">
    <source>
        <dbReference type="ARBA" id="ARBA00038887"/>
    </source>
</evidence>
<evidence type="ECO:0000256" key="1">
    <source>
        <dbReference type="ARBA" id="ARBA00001946"/>
    </source>
</evidence>
<dbReference type="AlphaFoldDB" id="A0A075GBP4"/>
<evidence type="ECO:0000256" key="3">
    <source>
        <dbReference type="ARBA" id="ARBA00022833"/>
    </source>
</evidence>
<dbReference type="InterPro" id="IPR049874">
    <property type="entry name" value="ROK_cs"/>
</dbReference>
<evidence type="ECO:0000256" key="4">
    <source>
        <dbReference type="ARBA" id="ARBA00022842"/>
    </source>
</evidence>
<dbReference type="InterPro" id="IPR043129">
    <property type="entry name" value="ATPase_NBD"/>
</dbReference>
<name>A0A075GBP4_9EURY</name>
<dbReference type="SUPFAM" id="SSF53067">
    <property type="entry name" value="Actin-like ATPase domain"/>
    <property type="match status" value="2"/>
</dbReference>
<evidence type="ECO:0000256" key="6">
    <source>
        <dbReference type="ARBA" id="ARBA00048451"/>
    </source>
</evidence>
<keyword evidence="7" id="KW-0808">Transferase</keyword>
<proteinExistence type="predicted"/>
<dbReference type="PANTHER" id="PTHR42742:SF3">
    <property type="entry name" value="FRUCTOKINASE"/>
    <property type="match status" value="1"/>
</dbReference>
<protein>
    <recommendedName>
        <fullName evidence="5">fructokinase</fullName>
        <ecNumber evidence="5">2.7.1.4</ecNumber>
    </recommendedName>
</protein>
<keyword evidence="3" id="KW-0862">Zinc</keyword>
<dbReference type="GO" id="GO:0008865">
    <property type="term" value="F:fructokinase activity"/>
    <property type="evidence" value="ECO:0007669"/>
    <property type="project" value="UniProtKB-EC"/>
</dbReference>
<dbReference type="Pfam" id="PF00480">
    <property type="entry name" value="ROK"/>
    <property type="match status" value="1"/>
</dbReference>
<keyword evidence="4" id="KW-0460">Magnesium</keyword>
<gene>
    <name evidence="7" type="primary">scrK</name>
</gene>
<dbReference type="PROSITE" id="PS01125">
    <property type="entry name" value="ROK"/>
    <property type="match status" value="1"/>
</dbReference>
<organism evidence="7">
    <name type="scientific">uncultured marine group II/III euryarchaeote KM3_141_A08</name>
    <dbReference type="NCBI Taxonomy" id="1457875"/>
    <lineage>
        <taxon>Archaea</taxon>
        <taxon>Methanobacteriati</taxon>
        <taxon>Methanobacteriota</taxon>
        <taxon>environmental samples</taxon>
    </lineage>
</organism>
<dbReference type="GO" id="GO:0046872">
    <property type="term" value="F:metal ion binding"/>
    <property type="evidence" value="ECO:0007669"/>
    <property type="project" value="UniProtKB-KW"/>
</dbReference>
<reference evidence="7" key="1">
    <citation type="journal article" date="2014" name="Genome Biol. Evol.">
        <title>Pangenome evidence for extensive interdomain horizontal transfer affecting lineage core and shell genes in uncultured planktonic thaumarchaeota and euryarchaeota.</title>
        <authorList>
            <person name="Deschamps P."/>
            <person name="Zivanovic Y."/>
            <person name="Moreira D."/>
            <person name="Rodriguez-Valera F."/>
            <person name="Lopez-Garcia P."/>
        </authorList>
    </citation>
    <scope>NUCLEOTIDE SEQUENCE</scope>
</reference>
<evidence type="ECO:0000256" key="2">
    <source>
        <dbReference type="ARBA" id="ARBA00022723"/>
    </source>
</evidence>
<dbReference type="InterPro" id="IPR051804">
    <property type="entry name" value="Carb_Metab_Reg_Kinase/Isom"/>
</dbReference>
<keyword evidence="2" id="KW-0479">Metal-binding</keyword>
<comment type="cofactor">
    <cofactor evidence="1">
        <name>Mg(2+)</name>
        <dbReference type="ChEBI" id="CHEBI:18420"/>
    </cofactor>
</comment>
<dbReference type="PANTHER" id="PTHR42742">
    <property type="entry name" value="TRANSCRIPTIONAL REPRESSOR MPRA"/>
    <property type="match status" value="1"/>
</dbReference>
<dbReference type="InterPro" id="IPR000600">
    <property type="entry name" value="ROK"/>
</dbReference>